<keyword evidence="2" id="KW-0238">DNA-binding</keyword>
<dbReference type="PANTHER" id="PTHR44688:SF16">
    <property type="entry name" value="DNA-BINDING TRANSCRIPTIONAL ACTIVATOR DEVR_DOSR"/>
    <property type="match status" value="1"/>
</dbReference>
<sequence>MSFVKHLIDSVGSAVTAEGIPVEMPDSFKLLDVFSTLMNQSIYVADFSRGKFLYVSDHPLFLCGFTAGEVKQMGFSFYEKIIAPEDIPLVMNVNENGFRFFNTKHSLNCRDDCFLSVDFRIKQEDGGLMLVTQRLVPLVLSDDNKLISALCFVVPSYSSCPGNAVIQSLSEPYQYRFNPFTRRFDFRNQHQLSKREKEVLSLCAKGCGNQEISKVLNIALSTVKHHKQNIFQKLGVTSTSEAVYYAIRNRML</sequence>
<dbReference type="InterPro" id="IPR016032">
    <property type="entry name" value="Sig_transdc_resp-reg_C-effctor"/>
</dbReference>
<evidence type="ECO:0000256" key="3">
    <source>
        <dbReference type="ARBA" id="ARBA00023163"/>
    </source>
</evidence>
<dbReference type="AlphaFoldDB" id="A0A2U2B4A5"/>
<dbReference type="Proteomes" id="UP000244956">
    <property type="component" value="Unassembled WGS sequence"/>
</dbReference>
<evidence type="ECO:0000256" key="2">
    <source>
        <dbReference type="ARBA" id="ARBA00023125"/>
    </source>
</evidence>
<dbReference type="Gene3D" id="1.10.10.10">
    <property type="entry name" value="Winged helix-like DNA-binding domain superfamily/Winged helix DNA-binding domain"/>
    <property type="match status" value="1"/>
</dbReference>
<reference evidence="5 6" key="1">
    <citation type="submission" date="2018-05" db="EMBL/GenBank/DDBJ databases">
        <title>Marinilabilia rubrum sp. nov., isolated from saltern sediment.</title>
        <authorList>
            <person name="Zhang R."/>
        </authorList>
    </citation>
    <scope>NUCLEOTIDE SEQUENCE [LARGE SCALE GENOMIC DNA]</scope>
    <source>
        <strain evidence="5 6">WTE16</strain>
    </source>
</reference>
<accession>A0A2U2B4A5</accession>
<dbReference type="PANTHER" id="PTHR44688">
    <property type="entry name" value="DNA-BINDING TRANSCRIPTIONAL ACTIVATOR DEVR_DOSR"/>
    <property type="match status" value="1"/>
</dbReference>
<dbReference type="InterPro" id="IPR036388">
    <property type="entry name" value="WH-like_DNA-bd_sf"/>
</dbReference>
<dbReference type="InterPro" id="IPR000792">
    <property type="entry name" value="Tscrpt_reg_LuxR_C"/>
</dbReference>
<dbReference type="SUPFAM" id="SSF46894">
    <property type="entry name" value="C-terminal effector domain of the bipartite response regulators"/>
    <property type="match status" value="1"/>
</dbReference>
<dbReference type="RefSeq" id="WP_109265907.1">
    <property type="nucleotide sequence ID" value="NZ_QEWP01000022.1"/>
</dbReference>
<name>A0A2U2B4A5_9BACT</name>
<evidence type="ECO:0000259" key="4">
    <source>
        <dbReference type="PROSITE" id="PS50043"/>
    </source>
</evidence>
<dbReference type="PRINTS" id="PR00038">
    <property type="entry name" value="HTHLUXR"/>
</dbReference>
<comment type="caution">
    <text evidence="5">The sequence shown here is derived from an EMBL/GenBank/DDBJ whole genome shotgun (WGS) entry which is preliminary data.</text>
</comment>
<feature type="domain" description="HTH luxR-type" evidence="4">
    <location>
        <begin position="185"/>
        <end position="250"/>
    </location>
</feature>
<organism evidence="5 6">
    <name type="scientific">Marinilabilia rubra</name>
    <dbReference type="NCBI Taxonomy" id="2162893"/>
    <lineage>
        <taxon>Bacteria</taxon>
        <taxon>Pseudomonadati</taxon>
        <taxon>Bacteroidota</taxon>
        <taxon>Bacteroidia</taxon>
        <taxon>Marinilabiliales</taxon>
        <taxon>Marinilabiliaceae</taxon>
        <taxon>Marinilabilia</taxon>
    </lineage>
</organism>
<keyword evidence="3" id="KW-0804">Transcription</keyword>
<evidence type="ECO:0000313" key="6">
    <source>
        <dbReference type="Proteomes" id="UP000244956"/>
    </source>
</evidence>
<keyword evidence="6" id="KW-1185">Reference proteome</keyword>
<dbReference type="GO" id="GO:0006355">
    <property type="term" value="P:regulation of DNA-templated transcription"/>
    <property type="evidence" value="ECO:0007669"/>
    <property type="project" value="InterPro"/>
</dbReference>
<dbReference type="EMBL" id="QEWP01000022">
    <property type="protein sequence ID" value="PWD97889.1"/>
    <property type="molecule type" value="Genomic_DNA"/>
</dbReference>
<evidence type="ECO:0000313" key="5">
    <source>
        <dbReference type="EMBL" id="PWD97889.1"/>
    </source>
</evidence>
<keyword evidence="1" id="KW-0805">Transcription regulation</keyword>
<dbReference type="CDD" id="cd06170">
    <property type="entry name" value="LuxR_C_like"/>
    <property type="match status" value="1"/>
</dbReference>
<dbReference type="SMART" id="SM00421">
    <property type="entry name" value="HTH_LUXR"/>
    <property type="match status" value="1"/>
</dbReference>
<proteinExistence type="predicted"/>
<dbReference type="PROSITE" id="PS50043">
    <property type="entry name" value="HTH_LUXR_2"/>
    <property type="match status" value="1"/>
</dbReference>
<protein>
    <recommendedName>
        <fullName evidence="4">HTH luxR-type domain-containing protein</fullName>
    </recommendedName>
</protein>
<gene>
    <name evidence="5" type="ORF">DDZ16_18185</name>
</gene>
<dbReference type="Gene3D" id="3.30.450.20">
    <property type="entry name" value="PAS domain"/>
    <property type="match status" value="1"/>
</dbReference>
<evidence type="ECO:0000256" key="1">
    <source>
        <dbReference type="ARBA" id="ARBA00023015"/>
    </source>
</evidence>
<dbReference type="GO" id="GO:0003677">
    <property type="term" value="F:DNA binding"/>
    <property type="evidence" value="ECO:0007669"/>
    <property type="project" value="UniProtKB-KW"/>
</dbReference>
<dbReference type="Pfam" id="PF00196">
    <property type="entry name" value="GerE"/>
    <property type="match status" value="1"/>
</dbReference>
<dbReference type="PROSITE" id="PS00622">
    <property type="entry name" value="HTH_LUXR_1"/>
    <property type="match status" value="1"/>
</dbReference>
<dbReference type="OrthoDB" id="1727128at2"/>